<accession>A0ABR2LK30</accession>
<proteinExistence type="predicted"/>
<reference evidence="1 2" key="1">
    <citation type="journal article" date="2022" name="Nat. Plants">
        <title>Genomes of leafy and leafless Platanthera orchids illuminate the evolution of mycoheterotrophy.</title>
        <authorList>
            <person name="Li M.H."/>
            <person name="Liu K.W."/>
            <person name="Li Z."/>
            <person name="Lu H.C."/>
            <person name="Ye Q.L."/>
            <person name="Zhang D."/>
            <person name="Wang J.Y."/>
            <person name="Li Y.F."/>
            <person name="Zhong Z.M."/>
            <person name="Liu X."/>
            <person name="Yu X."/>
            <person name="Liu D.K."/>
            <person name="Tu X.D."/>
            <person name="Liu B."/>
            <person name="Hao Y."/>
            <person name="Liao X.Y."/>
            <person name="Jiang Y.T."/>
            <person name="Sun W.H."/>
            <person name="Chen J."/>
            <person name="Chen Y.Q."/>
            <person name="Ai Y."/>
            <person name="Zhai J.W."/>
            <person name="Wu S.S."/>
            <person name="Zhou Z."/>
            <person name="Hsiao Y.Y."/>
            <person name="Wu W.L."/>
            <person name="Chen Y.Y."/>
            <person name="Lin Y.F."/>
            <person name="Hsu J.L."/>
            <person name="Li C.Y."/>
            <person name="Wang Z.W."/>
            <person name="Zhao X."/>
            <person name="Zhong W.Y."/>
            <person name="Ma X.K."/>
            <person name="Ma L."/>
            <person name="Huang J."/>
            <person name="Chen G.Z."/>
            <person name="Huang M.Z."/>
            <person name="Huang L."/>
            <person name="Peng D.H."/>
            <person name="Luo Y.B."/>
            <person name="Zou S.Q."/>
            <person name="Chen S.P."/>
            <person name="Lan S."/>
            <person name="Tsai W.C."/>
            <person name="Van de Peer Y."/>
            <person name="Liu Z.J."/>
        </authorList>
    </citation>
    <scope>NUCLEOTIDE SEQUENCE [LARGE SCALE GENOMIC DNA]</scope>
    <source>
        <strain evidence="1">Lor288</strain>
    </source>
</reference>
<keyword evidence="2" id="KW-1185">Reference proteome</keyword>
<dbReference type="EMBL" id="JBBWWR010000018">
    <property type="protein sequence ID" value="KAK8943451.1"/>
    <property type="molecule type" value="Genomic_DNA"/>
</dbReference>
<name>A0ABR2LK30_9ASPA</name>
<comment type="caution">
    <text evidence="1">The sequence shown here is derived from an EMBL/GenBank/DDBJ whole genome shotgun (WGS) entry which is preliminary data.</text>
</comment>
<protein>
    <submittedName>
        <fullName evidence="1">Uncharacterized protein</fullName>
    </submittedName>
</protein>
<evidence type="ECO:0000313" key="1">
    <source>
        <dbReference type="EMBL" id="KAK8943451.1"/>
    </source>
</evidence>
<sequence>MRTKLLLNKIGHSKTIFCNNHVTTVTAAPNGVYGLENVFHPLHSNLFDDLFREKLNKIFHNFRENSKSEQQISERERERFGCRSCDCRESFIQISVSSLSLSPSITQSSFIFLVLHGSYRAFFLH</sequence>
<dbReference type="Proteomes" id="UP001412067">
    <property type="component" value="Unassembled WGS sequence"/>
</dbReference>
<evidence type="ECO:0000313" key="2">
    <source>
        <dbReference type="Proteomes" id="UP001412067"/>
    </source>
</evidence>
<gene>
    <name evidence="1" type="ORF">KSP40_PGU007686</name>
</gene>
<organism evidence="1 2">
    <name type="scientific">Platanthera guangdongensis</name>
    <dbReference type="NCBI Taxonomy" id="2320717"/>
    <lineage>
        <taxon>Eukaryota</taxon>
        <taxon>Viridiplantae</taxon>
        <taxon>Streptophyta</taxon>
        <taxon>Embryophyta</taxon>
        <taxon>Tracheophyta</taxon>
        <taxon>Spermatophyta</taxon>
        <taxon>Magnoliopsida</taxon>
        <taxon>Liliopsida</taxon>
        <taxon>Asparagales</taxon>
        <taxon>Orchidaceae</taxon>
        <taxon>Orchidoideae</taxon>
        <taxon>Orchideae</taxon>
        <taxon>Orchidinae</taxon>
        <taxon>Platanthera</taxon>
    </lineage>
</organism>